<evidence type="ECO:0000313" key="1">
    <source>
        <dbReference type="EMBL" id="KAK3282609.1"/>
    </source>
</evidence>
<accession>A0AAE0GQK4</accession>
<dbReference type="AlphaFoldDB" id="A0AAE0GQK4"/>
<reference evidence="1 2" key="1">
    <citation type="journal article" date="2015" name="Genome Biol. Evol.">
        <title>Comparative Genomics of a Bacterivorous Green Alga Reveals Evolutionary Causalities and Consequences of Phago-Mixotrophic Mode of Nutrition.</title>
        <authorList>
            <person name="Burns J.A."/>
            <person name="Paasch A."/>
            <person name="Narechania A."/>
            <person name="Kim E."/>
        </authorList>
    </citation>
    <scope>NUCLEOTIDE SEQUENCE [LARGE SCALE GENOMIC DNA]</scope>
    <source>
        <strain evidence="1 2">PLY_AMNH</strain>
    </source>
</reference>
<organism evidence="1 2">
    <name type="scientific">Cymbomonas tetramitiformis</name>
    <dbReference type="NCBI Taxonomy" id="36881"/>
    <lineage>
        <taxon>Eukaryota</taxon>
        <taxon>Viridiplantae</taxon>
        <taxon>Chlorophyta</taxon>
        <taxon>Pyramimonadophyceae</taxon>
        <taxon>Pyramimonadales</taxon>
        <taxon>Pyramimonadaceae</taxon>
        <taxon>Cymbomonas</taxon>
    </lineage>
</organism>
<dbReference type="Proteomes" id="UP001190700">
    <property type="component" value="Unassembled WGS sequence"/>
</dbReference>
<dbReference type="EMBL" id="LGRX02003223">
    <property type="protein sequence ID" value="KAK3282609.1"/>
    <property type="molecule type" value="Genomic_DNA"/>
</dbReference>
<protein>
    <submittedName>
        <fullName evidence="1">Uncharacterized protein</fullName>
    </submittedName>
</protein>
<dbReference type="CDD" id="cd09275">
    <property type="entry name" value="RNase_HI_RT_DIRS1"/>
    <property type="match status" value="1"/>
</dbReference>
<evidence type="ECO:0000313" key="2">
    <source>
        <dbReference type="Proteomes" id="UP001190700"/>
    </source>
</evidence>
<name>A0AAE0GQK4_9CHLO</name>
<keyword evidence="2" id="KW-1185">Reference proteome</keyword>
<comment type="caution">
    <text evidence="1">The sequence shown here is derived from an EMBL/GenBank/DDBJ whole genome shotgun (WGS) entry which is preliminary data.</text>
</comment>
<gene>
    <name evidence="1" type="ORF">CYMTET_9655</name>
</gene>
<sequence>MRGFFGGRWFSVKWDEVRQWKVLPFSPFRDEASSHINYLWLFLIFWALNLWGHLLKGCKIVLWSDNESARLMTGKATFIPLLKEILLLTVKHDLRIVTKKISSKANGLADALSRSEMGKFFELLKEWSRRDSPRDLDDWMRVAPRTTSAVFVLPFWPTERFWLEIVVPAIDCGLFQLVEFVPEGSEVPGSTPEREGLAENWQKGSIRGTLRLYLAALLHVKQGIRGDGKEHPETVRLYLAALAAEGEHPRRRRGASEETVRLYLAALLHIKRGIEETVRLYLARLQHPGDSTWRRFPQNGSIERRAPLY</sequence>
<proteinExistence type="predicted"/>